<dbReference type="PRINTS" id="PR00081">
    <property type="entry name" value="GDHRDH"/>
</dbReference>
<dbReference type="EMBL" id="JBBPBM010000097">
    <property type="protein sequence ID" value="KAK8508781.1"/>
    <property type="molecule type" value="Genomic_DNA"/>
</dbReference>
<keyword evidence="2" id="KW-0560">Oxidoreductase</keyword>
<dbReference type="InterPro" id="IPR036291">
    <property type="entry name" value="NAD(P)-bd_dom_sf"/>
</dbReference>
<evidence type="ECO:0000313" key="4">
    <source>
        <dbReference type="Proteomes" id="UP001472677"/>
    </source>
</evidence>
<dbReference type="Pfam" id="PF13561">
    <property type="entry name" value="adh_short_C2"/>
    <property type="match status" value="1"/>
</dbReference>
<reference evidence="3 4" key="1">
    <citation type="journal article" date="2024" name="G3 (Bethesda)">
        <title>Genome assembly of Hibiscus sabdariffa L. provides insights into metabolisms of medicinal natural products.</title>
        <authorList>
            <person name="Kim T."/>
        </authorList>
    </citation>
    <scope>NUCLEOTIDE SEQUENCE [LARGE SCALE GENOMIC DNA]</scope>
    <source>
        <strain evidence="3">TK-2024</strain>
        <tissue evidence="3">Old leaves</tissue>
    </source>
</reference>
<evidence type="ECO:0000256" key="2">
    <source>
        <dbReference type="ARBA" id="ARBA00023002"/>
    </source>
</evidence>
<evidence type="ECO:0000256" key="1">
    <source>
        <dbReference type="ARBA" id="ARBA00006484"/>
    </source>
</evidence>
<accession>A0ABR2BP34</accession>
<dbReference type="PANTHER" id="PTHR48107:SF12">
    <property type="entry name" value="NAD DEPENDENT EPIMERASE_DEHYDRATASE FAMILY PROTEIN, EXPRESSED"/>
    <property type="match status" value="1"/>
</dbReference>
<gene>
    <name evidence="3" type="ORF">V6N12_034885</name>
</gene>
<dbReference type="Proteomes" id="UP001472677">
    <property type="component" value="Unassembled WGS sequence"/>
</dbReference>
<proteinExistence type="inferred from homology"/>
<dbReference type="SUPFAM" id="SSF51735">
    <property type="entry name" value="NAD(P)-binding Rossmann-fold domains"/>
    <property type="match status" value="1"/>
</dbReference>
<comment type="similarity">
    <text evidence="1">Belongs to the short-chain dehydrogenases/reductases (SDR) family.</text>
</comment>
<dbReference type="Gene3D" id="3.40.50.720">
    <property type="entry name" value="NAD(P)-binding Rossmann-like Domain"/>
    <property type="match status" value="1"/>
</dbReference>
<dbReference type="CDD" id="cd05362">
    <property type="entry name" value="THN_reductase-like_SDR_c"/>
    <property type="match status" value="1"/>
</dbReference>
<dbReference type="PRINTS" id="PR00080">
    <property type="entry name" value="SDRFAMILY"/>
</dbReference>
<evidence type="ECO:0000313" key="3">
    <source>
        <dbReference type="EMBL" id="KAK8508781.1"/>
    </source>
</evidence>
<name>A0ABR2BP34_9ROSI</name>
<organism evidence="3 4">
    <name type="scientific">Hibiscus sabdariffa</name>
    <name type="common">roselle</name>
    <dbReference type="NCBI Taxonomy" id="183260"/>
    <lineage>
        <taxon>Eukaryota</taxon>
        <taxon>Viridiplantae</taxon>
        <taxon>Streptophyta</taxon>
        <taxon>Embryophyta</taxon>
        <taxon>Tracheophyta</taxon>
        <taxon>Spermatophyta</taxon>
        <taxon>Magnoliopsida</taxon>
        <taxon>eudicotyledons</taxon>
        <taxon>Gunneridae</taxon>
        <taxon>Pentapetalae</taxon>
        <taxon>rosids</taxon>
        <taxon>malvids</taxon>
        <taxon>Malvales</taxon>
        <taxon>Malvaceae</taxon>
        <taxon>Malvoideae</taxon>
        <taxon>Hibiscus</taxon>
    </lineage>
</organism>
<dbReference type="PANTHER" id="PTHR48107">
    <property type="entry name" value="NADPH-DEPENDENT ALDEHYDE REDUCTASE-LIKE PROTEIN, CHLOROPLASTIC-RELATED"/>
    <property type="match status" value="1"/>
</dbReference>
<sequence>MSINGAYFSHVRSLTLLHTNINIVGIHDPSISKTPKDIDLLFKYLPSQAHCFTIFAADTSMEVSSSSLPLKDRVAIVTGGSRGIGRAIVNHLHSLGARVAINYASNSTQADLLASELNADDHPRAVAIRADVSDPDQVKLLFDRTEQEFGSKAHILVNCAGVMDQKYPTLANTSVEDWDMTFNINTKGSFLCCREASHRLTRDGGGRIIMISTSLVGSLLPGYAAYVASKAAVEAMTKILAKELKGTKITANCVAPGPVATELFFAGKTEEIVQRFVDACPLGRLGEPKDIAGIVGFLASDAGEWTNGQVLRVNGGVVV</sequence>
<comment type="caution">
    <text evidence="3">The sequence shown here is derived from an EMBL/GenBank/DDBJ whole genome shotgun (WGS) entry which is preliminary data.</text>
</comment>
<keyword evidence="4" id="KW-1185">Reference proteome</keyword>
<protein>
    <submittedName>
        <fullName evidence="3">Uncharacterized protein</fullName>
    </submittedName>
</protein>
<dbReference type="InterPro" id="IPR002347">
    <property type="entry name" value="SDR_fam"/>
</dbReference>